<feature type="compositionally biased region" description="Basic and acidic residues" evidence="6">
    <location>
        <begin position="61"/>
        <end position="78"/>
    </location>
</feature>
<dbReference type="GO" id="GO:0006465">
    <property type="term" value="P:signal peptide processing"/>
    <property type="evidence" value="ECO:0007669"/>
    <property type="project" value="UniProtKB-UniRule"/>
</dbReference>
<dbReference type="InterPro" id="IPR019533">
    <property type="entry name" value="Peptidase_S26"/>
</dbReference>
<dbReference type="GO" id="GO:0009003">
    <property type="term" value="F:signal peptidase activity"/>
    <property type="evidence" value="ECO:0007669"/>
    <property type="project" value="UniProtKB-EC"/>
</dbReference>
<proteinExistence type="predicted"/>
<dbReference type="SUPFAM" id="SSF51306">
    <property type="entry name" value="LexA/Signal peptidase"/>
    <property type="match status" value="1"/>
</dbReference>
<dbReference type="EC" id="3.4.21.89" evidence="5"/>
<dbReference type="CDD" id="cd06530">
    <property type="entry name" value="S26_SPase_I"/>
    <property type="match status" value="1"/>
</dbReference>
<organism evidence="8 9">
    <name type="scientific">Isobaculum melis</name>
    <dbReference type="NCBI Taxonomy" id="142588"/>
    <lineage>
        <taxon>Bacteria</taxon>
        <taxon>Bacillati</taxon>
        <taxon>Bacillota</taxon>
        <taxon>Bacilli</taxon>
        <taxon>Lactobacillales</taxon>
        <taxon>Carnobacteriaceae</taxon>
        <taxon>Isobaculum</taxon>
    </lineage>
</organism>
<feature type="region of interest" description="Disordered" evidence="6">
    <location>
        <begin position="41"/>
        <end position="85"/>
    </location>
</feature>
<dbReference type="InterPro" id="IPR001733">
    <property type="entry name" value="Peptidase_S26B"/>
</dbReference>
<keyword evidence="3 7" id="KW-1133">Transmembrane helix</keyword>
<dbReference type="GO" id="GO:0004252">
    <property type="term" value="F:serine-type endopeptidase activity"/>
    <property type="evidence" value="ECO:0007669"/>
    <property type="project" value="UniProtKB-UniRule"/>
</dbReference>
<dbReference type="STRING" id="142588.SAMN04488559_10488"/>
<evidence type="ECO:0000256" key="5">
    <source>
        <dbReference type="NCBIfam" id="TIGR02228"/>
    </source>
</evidence>
<evidence type="ECO:0000256" key="4">
    <source>
        <dbReference type="ARBA" id="ARBA00023136"/>
    </source>
</evidence>
<feature type="transmembrane region" description="Helical" evidence="7">
    <location>
        <begin position="243"/>
        <end position="264"/>
    </location>
</feature>
<accession>A0A1H9RJ00</accession>
<evidence type="ECO:0000256" key="1">
    <source>
        <dbReference type="ARBA" id="ARBA00004370"/>
    </source>
</evidence>
<dbReference type="RefSeq" id="WP_092650886.1">
    <property type="nucleotide sequence ID" value="NZ_FOHA01000004.1"/>
</dbReference>
<reference evidence="8 9" key="1">
    <citation type="submission" date="2016-10" db="EMBL/GenBank/DDBJ databases">
        <authorList>
            <person name="de Groot N.N."/>
        </authorList>
    </citation>
    <scope>NUCLEOTIDE SEQUENCE [LARGE SCALE GENOMIC DNA]</scope>
    <source>
        <strain evidence="8 9">DSM 13760</strain>
    </source>
</reference>
<feature type="transmembrane region" description="Helical" evidence="7">
    <location>
        <begin position="95"/>
        <end position="117"/>
    </location>
</feature>
<gene>
    <name evidence="8" type="ORF">SAMN04488559_10488</name>
</gene>
<sequence length="269" mass="30336">MTDNIDKLIESISEEYGNVNEENNKPQKQPVVSQKEKFVPIHIHNEKSKTRPSKNNTVNRTEARNSKENFKRSAERQQTKVANKKPTGLKKTMKIVFDVLFYAFILLLISGSALFALNGNQQKDFLGFQVYTVKTNSMLSDGSEHKDGFAAGDILIVKKTPYADLKVGDVITFSPGEESKAYLTHRIVEKISDLNGEQGEFLMTKGDANEINDSPFNAKLVSGKKIFTIPKVGPLILFVRNNFVVSLVFIISFFGFIFAIKHYFSKEEI</sequence>
<evidence type="ECO:0000256" key="7">
    <source>
        <dbReference type="SAM" id="Phobius"/>
    </source>
</evidence>
<keyword evidence="4 7" id="KW-0472">Membrane</keyword>
<dbReference type="Proteomes" id="UP000198948">
    <property type="component" value="Unassembled WGS sequence"/>
</dbReference>
<dbReference type="GO" id="GO:0016020">
    <property type="term" value="C:membrane"/>
    <property type="evidence" value="ECO:0007669"/>
    <property type="project" value="UniProtKB-SubCell"/>
</dbReference>
<comment type="subcellular location">
    <subcellularLocation>
        <location evidence="1">Membrane</location>
    </subcellularLocation>
</comment>
<dbReference type="NCBIfam" id="TIGR02228">
    <property type="entry name" value="sigpep_I_arch"/>
    <property type="match status" value="1"/>
</dbReference>
<evidence type="ECO:0000313" key="8">
    <source>
        <dbReference type="EMBL" id="SER72811.1"/>
    </source>
</evidence>
<evidence type="ECO:0000313" key="9">
    <source>
        <dbReference type="Proteomes" id="UP000198948"/>
    </source>
</evidence>
<evidence type="ECO:0000256" key="6">
    <source>
        <dbReference type="SAM" id="MobiDB-lite"/>
    </source>
</evidence>
<keyword evidence="9" id="KW-1185">Reference proteome</keyword>
<dbReference type="InterPro" id="IPR036286">
    <property type="entry name" value="LexA/Signal_pep-like_sf"/>
</dbReference>
<dbReference type="AlphaFoldDB" id="A0A1H9RJ00"/>
<evidence type="ECO:0000256" key="3">
    <source>
        <dbReference type="ARBA" id="ARBA00022989"/>
    </source>
</evidence>
<evidence type="ECO:0000256" key="2">
    <source>
        <dbReference type="ARBA" id="ARBA00022692"/>
    </source>
</evidence>
<dbReference type="OrthoDB" id="2243765at2"/>
<protein>
    <recommendedName>
        <fullName evidence="5">Signal peptidase I</fullName>
        <ecNumber evidence="5">3.4.21.89</ecNumber>
    </recommendedName>
</protein>
<dbReference type="EMBL" id="FOHA01000004">
    <property type="protein sequence ID" value="SER72811.1"/>
    <property type="molecule type" value="Genomic_DNA"/>
</dbReference>
<name>A0A1H9RJ00_9LACT</name>
<keyword evidence="2 7" id="KW-0812">Transmembrane</keyword>